<dbReference type="EMBL" id="JALJOR010000010">
    <property type="protein sequence ID" value="KAK9809954.1"/>
    <property type="molecule type" value="Genomic_DNA"/>
</dbReference>
<comment type="similarity">
    <text evidence="1">Belongs to the PPR family. P subfamily.</text>
</comment>
<dbReference type="SUPFAM" id="SSF48452">
    <property type="entry name" value="TPR-like"/>
    <property type="match status" value="1"/>
</dbReference>
<dbReference type="PANTHER" id="PTHR46128">
    <property type="entry name" value="MITOCHONDRIAL GROUP I INTRON SPLICING FACTOR CCM1"/>
    <property type="match status" value="1"/>
</dbReference>
<dbReference type="Pfam" id="PF13812">
    <property type="entry name" value="PPR_3"/>
    <property type="match status" value="1"/>
</dbReference>
<protein>
    <recommendedName>
        <fullName evidence="5">PROP1-like PPR domain-containing protein</fullName>
    </recommendedName>
</protein>
<feature type="repeat" description="PPR" evidence="3">
    <location>
        <begin position="153"/>
        <end position="187"/>
    </location>
</feature>
<accession>A0AAW1PPX9</accession>
<proteinExistence type="inferred from homology"/>
<dbReference type="InterPro" id="IPR033443">
    <property type="entry name" value="PROP1-like_PPR_dom"/>
</dbReference>
<dbReference type="InterPro" id="IPR002885">
    <property type="entry name" value="PPR_rpt"/>
</dbReference>
<feature type="compositionally biased region" description="Basic residues" evidence="4">
    <location>
        <begin position="869"/>
        <end position="879"/>
    </location>
</feature>
<comment type="caution">
    <text evidence="6">The sequence shown here is derived from an EMBL/GenBank/DDBJ whole genome shotgun (WGS) entry which is preliminary data.</text>
</comment>
<dbReference type="Proteomes" id="UP001489004">
    <property type="component" value="Unassembled WGS sequence"/>
</dbReference>
<dbReference type="AlphaFoldDB" id="A0AAW1PPX9"/>
<evidence type="ECO:0000256" key="2">
    <source>
        <dbReference type="ARBA" id="ARBA00022737"/>
    </source>
</evidence>
<feature type="repeat" description="PPR" evidence="3">
    <location>
        <begin position="528"/>
        <end position="562"/>
    </location>
</feature>
<evidence type="ECO:0000256" key="3">
    <source>
        <dbReference type="PROSITE-ProRule" id="PRU00708"/>
    </source>
</evidence>
<dbReference type="NCBIfam" id="TIGR00756">
    <property type="entry name" value="PPR"/>
    <property type="match status" value="7"/>
</dbReference>
<dbReference type="Pfam" id="PF17177">
    <property type="entry name" value="PPR_long"/>
    <property type="match status" value="1"/>
</dbReference>
<feature type="domain" description="PROP1-like PPR" evidence="5">
    <location>
        <begin position="473"/>
        <end position="603"/>
    </location>
</feature>
<dbReference type="InterPro" id="IPR011990">
    <property type="entry name" value="TPR-like_helical_dom_sf"/>
</dbReference>
<dbReference type="InterPro" id="IPR050872">
    <property type="entry name" value="PPR_P_subfamily"/>
</dbReference>
<dbReference type="Pfam" id="PF01535">
    <property type="entry name" value="PPR"/>
    <property type="match status" value="3"/>
</dbReference>
<feature type="repeat" description="PPR" evidence="3">
    <location>
        <begin position="420"/>
        <end position="454"/>
    </location>
</feature>
<evidence type="ECO:0000259" key="5">
    <source>
        <dbReference type="Pfam" id="PF17177"/>
    </source>
</evidence>
<evidence type="ECO:0000256" key="1">
    <source>
        <dbReference type="ARBA" id="ARBA00007626"/>
    </source>
</evidence>
<keyword evidence="2" id="KW-0677">Repeat</keyword>
<evidence type="ECO:0000256" key="4">
    <source>
        <dbReference type="SAM" id="MobiDB-lite"/>
    </source>
</evidence>
<keyword evidence="7" id="KW-1185">Reference proteome</keyword>
<dbReference type="Pfam" id="PF13041">
    <property type="entry name" value="PPR_2"/>
    <property type="match status" value="1"/>
</dbReference>
<gene>
    <name evidence="6" type="ORF">WJX72_002448</name>
</gene>
<feature type="region of interest" description="Disordered" evidence="4">
    <location>
        <begin position="860"/>
        <end position="879"/>
    </location>
</feature>
<dbReference type="Gene3D" id="1.25.40.10">
    <property type="entry name" value="Tetratricopeptide repeat domain"/>
    <property type="match status" value="6"/>
</dbReference>
<dbReference type="PANTHER" id="PTHR46128:SF329">
    <property type="entry name" value="MITOCHONDRIAL GROUP I INTRON SPLICING FACTOR DMR1"/>
    <property type="match status" value="1"/>
</dbReference>
<organism evidence="6 7">
    <name type="scientific">[Myrmecia] bisecta</name>
    <dbReference type="NCBI Taxonomy" id="41462"/>
    <lineage>
        <taxon>Eukaryota</taxon>
        <taxon>Viridiplantae</taxon>
        <taxon>Chlorophyta</taxon>
        <taxon>core chlorophytes</taxon>
        <taxon>Trebouxiophyceae</taxon>
        <taxon>Trebouxiales</taxon>
        <taxon>Trebouxiaceae</taxon>
        <taxon>Myrmecia</taxon>
    </lineage>
</organism>
<dbReference type="PROSITE" id="PS51375">
    <property type="entry name" value="PPR"/>
    <property type="match status" value="7"/>
</dbReference>
<feature type="repeat" description="PPR" evidence="3">
    <location>
        <begin position="563"/>
        <end position="593"/>
    </location>
</feature>
<sequence>MELIGREHFNNRATKAALAASKKRPAKRSQDVPLPRIEPMRYSPASREFVGSILKGRHQWLIRQLTTEGRLDMALQFVMMVQSGPRLFGSLIKICLDNQDLPGLQQVLQVRSDMGTPNDEFAYSSLITLTSKLGQHEASRRFYEQAWQEGFRHTYVCNAAIEACGRRGDTQGAMHILEQMDKEEVEADTITFNASLRSVAKGQQQPGKVQELYRRLCSSRLVPDAYTYTALFDAAFHSKLNDGTWLLEVFYDMETFDVACNRVIMCAFLNAISQAALSGQQMEDVIQLVSSYQQAGPPEGAVYAALLTFCVRQGMPERAVAIWEAAQEDGLAADGYLYSALFAACAAGDTPELLGLASRAQEQMHKDWNGLRATGKVDKVAERSMRVAHNSLLHFFAVGGRAEEAMRLYQSMQANGPSPDVITMNTLIATYAQIGEHKRAFEVVKDMRRRKMAPEGRTYCALLNACAKAGDIAQAEKVFKLMGQAGITPSVPAYTSLIDACVKHGTPDSLDRAFQVFEEMLASGASPTAVTYGCMLVACQRRKDVEKAFRLYQEACARGVLPTDECHNVLINVCTEAGRVDEALELVKELARKHGNMQQHTLNSVVRALAVKHVERALRMLSLMRTLGQRPSYTTYMSLITATARASRSVEAHRLYWELRSQGAEASSEAGSELIICLCQANQSGQALRVYEDMMGGAIAQTAEADLPPSRLSRADVRPRKQRKSVTMGSGAAGSAALGALLQSRAAAGDLDKAMQLYRQMKRDARGTAQLTLSARPMWDALIESCLANGRTELALKVFDDWKAAAAAATTMQAQQPGIVVKFPKLSYVTLAYLESRCRAEPAYEWRVYDVCASMRQQKERKDDAALPRPKKASHHFLE</sequence>
<evidence type="ECO:0000313" key="7">
    <source>
        <dbReference type="Proteomes" id="UP001489004"/>
    </source>
</evidence>
<name>A0AAW1PPX9_9CHLO</name>
<feature type="repeat" description="PPR" evidence="3">
    <location>
        <begin position="385"/>
        <end position="419"/>
    </location>
</feature>
<feature type="repeat" description="PPR" evidence="3">
    <location>
        <begin position="455"/>
        <end position="489"/>
    </location>
</feature>
<evidence type="ECO:0000313" key="6">
    <source>
        <dbReference type="EMBL" id="KAK9809954.1"/>
    </source>
</evidence>
<feature type="repeat" description="PPR" evidence="3">
    <location>
        <begin position="490"/>
        <end position="527"/>
    </location>
</feature>
<reference evidence="6 7" key="1">
    <citation type="journal article" date="2024" name="Nat. Commun.">
        <title>Phylogenomics reveals the evolutionary origins of lichenization in chlorophyte algae.</title>
        <authorList>
            <person name="Puginier C."/>
            <person name="Libourel C."/>
            <person name="Otte J."/>
            <person name="Skaloud P."/>
            <person name="Haon M."/>
            <person name="Grisel S."/>
            <person name="Petersen M."/>
            <person name="Berrin J.G."/>
            <person name="Delaux P.M."/>
            <person name="Dal Grande F."/>
            <person name="Keller J."/>
        </authorList>
    </citation>
    <scope>NUCLEOTIDE SEQUENCE [LARGE SCALE GENOMIC DNA]</scope>
    <source>
        <strain evidence="6 7">SAG 2043</strain>
    </source>
</reference>